<proteinExistence type="predicted"/>
<protein>
    <submittedName>
        <fullName evidence="1">Uncharacterized protein</fullName>
    </submittedName>
</protein>
<gene>
    <name evidence="1" type="ORF">SAMN03080617_02703</name>
</gene>
<accession>A0A1G5YPF6</accession>
<dbReference type="Proteomes" id="UP000198756">
    <property type="component" value="Unassembled WGS sequence"/>
</dbReference>
<evidence type="ECO:0000313" key="2">
    <source>
        <dbReference type="Proteomes" id="UP000198756"/>
    </source>
</evidence>
<name>A0A1G5YPF6_9BACT</name>
<dbReference type="STRING" id="279824.SAMN03080617_02703"/>
<reference evidence="2" key="1">
    <citation type="submission" date="2016-10" db="EMBL/GenBank/DDBJ databases">
        <authorList>
            <person name="Varghese N."/>
            <person name="Submissions S."/>
        </authorList>
    </citation>
    <scope>NUCLEOTIDE SEQUENCE [LARGE SCALE GENOMIC DNA]</scope>
    <source>
        <strain evidence="2">DSM 22703</strain>
    </source>
</reference>
<dbReference type="EMBL" id="FMXE01000019">
    <property type="protein sequence ID" value="SDA84323.1"/>
    <property type="molecule type" value="Genomic_DNA"/>
</dbReference>
<organism evidence="1 2">
    <name type="scientific">Algoriphagus alkaliphilus</name>
    <dbReference type="NCBI Taxonomy" id="279824"/>
    <lineage>
        <taxon>Bacteria</taxon>
        <taxon>Pseudomonadati</taxon>
        <taxon>Bacteroidota</taxon>
        <taxon>Cytophagia</taxon>
        <taxon>Cytophagales</taxon>
        <taxon>Cyclobacteriaceae</taxon>
        <taxon>Algoriphagus</taxon>
    </lineage>
</organism>
<dbReference type="AlphaFoldDB" id="A0A1G5YPF6"/>
<evidence type="ECO:0000313" key="1">
    <source>
        <dbReference type="EMBL" id="SDA84323.1"/>
    </source>
</evidence>
<keyword evidence="2" id="KW-1185">Reference proteome</keyword>
<sequence length="46" mass="5262">MLFFCLVKRLIKKLAELKLGKQKLDTKKSTKKFGKNLIIGQIELVG</sequence>